<feature type="region of interest" description="Disordered" evidence="3">
    <location>
        <begin position="271"/>
        <end position="306"/>
    </location>
</feature>
<proteinExistence type="predicted"/>
<sequence length="306" mass="35846">MRMYSMPPKKKRESPRKQHEEGPGVDGSENTVCDRESLLQREYDNLTDTFNNLKRKVEKLRCENEFLQNETDQTRMESHEYMSYMSKHTQKRQNAIITLSDQNQQELEALKRQREESLEKYQEQANELKKEILEKEKELALLNIEIAELGEFKKLQQQQLGRIAELEREVSSMHGRHCESLQALKSGFLREKERHETQANNKVQGLALIANREATSCLLSYTKEVSLENQRLREELKQLIQRAHSLRGLQNHLQAQRQQLLLEEKNVMKLRHLQGTPGTPALGSQTKQLEDDDEREDTKPHCTAET</sequence>
<feature type="domain" description="DUF4515" evidence="4">
    <location>
        <begin position="78"/>
        <end position="265"/>
    </location>
</feature>
<evidence type="ECO:0000259" key="4">
    <source>
        <dbReference type="Pfam" id="PF14988"/>
    </source>
</evidence>
<feature type="coiled-coil region" evidence="2">
    <location>
        <begin position="222"/>
        <end position="266"/>
    </location>
</feature>
<accession>A0ABD0WE45</accession>
<dbReference type="EMBL" id="JAGEUA010000007">
    <property type="protein sequence ID" value="KAL0969939.1"/>
    <property type="molecule type" value="Genomic_DNA"/>
</dbReference>
<protein>
    <recommendedName>
        <fullName evidence="4">DUF4515 domain-containing protein</fullName>
    </recommendedName>
</protein>
<dbReference type="InterPro" id="IPR032777">
    <property type="entry name" value="DUF4515"/>
</dbReference>
<feature type="compositionally biased region" description="Basic and acidic residues" evidence="3">
    <location>
        <begin position="296"/>
        <end position="306"/>
    </location>
</feature>
<feature type="coiled-coil region" evidence="2">
    <location>
        <begin position="36"/>
        <end position="145"/>
    </location>
</feature>
<evidence type="ECO:0000313" key="5">
    <source>
        <dbReference type="EMBL" id="KAL0969939.1"/>
    </source>
</evidence>
<dbReference type="Pfam" id="PF14988">
    <property type="entry name" value="DUF4515"/>
    <property type="match status" value="1"/>
</dbReference>
<gene>
    <name evidence="5" type="ORF">UPYG_G00234840</name>
</gene>
<evidence type="ECO:0000256" key="3">
    <source>
        <dbReference type="SAM" id="MobiDB-lite"/>
    </source>
</evidence>
<name>A0ABD0WE45_UMBPY</name>
<evidence type="ECO:0000256" key="2">
    <source>
        <dbReference type="SAM" id="Coils"/>
    </source>
</evidence>
<dbReference type="PANTHER" id="PTHR14845:SF0">
    <property type="entry name" value="DUF4515 DOMAIN-CONTAINING PROTEIN"/>
    <property type="match status" value="1"/>
</dbReference>
<evidence type="ECO:0000256" key="1">
    <source>
        <dbReference type="ARBA" id="ARBA00023054"/>
    </source>
</evidence>
<evidence type="ECO:0000313" key="6">
    <source>
        <dbReference type="Proteomes" id="UP001557470"/>
    </source>
</evidence>
<keyword evidence="1 2" id="KW-0175">Coiled coil</keyword>
<reference evidence="5 6" key="1">
    <citation type="submission" date="2024-06" db="EMBL/GenBank/DDBJ databases">
        <authorList>
            <person name="Pan Q."/>
            <person name="Wen M."/>
            <person name="Jouanno E."/>
            <person name="Zahm M."/>
            <person name="Klopp C."/>
            <person name="Cabau C."/>
            <person name="Louis A."/>
            <person name="Berthelot C."/>
            <person name="Parey E."/>
            <person name="Roest Crollius H."/>
            <person name="Montfort J."/>
            <person name="Robinson-Rechavi M."/>
            <person name="Bouchez O."/>
            <person name="Lampietro C."/>
            <person name="Lopez Roques C."/>
            <person name="Donnadieu C."/>
            <person name="Postlethwait J."/>
            <person name="Bobe J."/>
            <person name="Verreycken H."/>
            <person name="Guiguen Y."/>
        </authorList>
    </citation>
    <scope>NUCLEOTIDE SEQUENCE [LARGE SCALE GENOMIC DNA]</scope>
    <source>
        <strain evidence="5">Up_M1</strain>
        <tissue evidence="5">Testis</tissue>
    </source>
</reference>
<organism evidence="5 6">
    <name type="scientific">Umbra pygmaea</name>
    <name type="common">Eastern mudminnow</name>
    <dbReference type="NCBI Taxonomy" id="75934"/>
    <lineage>
        <taxon>Eukaryota</taxon>
        <taxon>Metazoa</taxon>
        <taxon>Chordata</taxon>
        <taxon>Craniata</taxon>
        <taxon>Vertebrata</taxon>
        <taxon>Euteleostomi</taxon>
        <taxon>Actinopterygii</taxon>
        <taxon>Neopterygii</taxon>
        <taxon>Teleostei</taxon>
        <taxon>Protacanthopterygii</taxon>
        <taxon>Esociformes</taxon>
        <taxon>Umbridae</taxon>
        <taxon>Umbra</taxon>
    </lineage>
</organism>
<dbReference type="Proteomes" id="UP001557470">
    <property type="component" value="Unassembled WGS sequence"/>
</dbReference>
<dbReference type="AlphaFoldDB" id="A0ABD0WE45"/>
<feature type="region of interest" description="Disordered" evidence="3">
    <location>
        <begin position="1"/>
        <end position="31"/>
    </location>
</feature>
<keyword evidence="6" id="KW-1185">Reference proteome</keyword>
<comment type="caution">
    <text evidence="5">The sequence shown here is derived from an EMBL/GenBank/DDBJ whole genome shotgun (WGS) entry which is preliminary data.</text>
</comment>
<dbReference type="PANTHER" id="PTHR14845">
    <property type="entry name" value="COILED-COIL DOMAIN-CONTAINING 166"/>
    <property type="match status" value="1"/>
</dbReference>